<keyword evidence="2" id="KW-1133">Transmembrane helix</keyword>
<name>A0AAV5SRZ4_9BILA</name>
<keyword evidence="4" id="KW-1185">Reference proteome</keyword>
<evidence type="ECO:0000313" key="4">
    <source>
        <dbReference type="Proteomes" id="UP001432027"/>
    </source>
</evidence>
<evidence type="ECO:0000256" key="2">
    <source>
        <dbReference type="SAM" id="Phobius"/>
    </source>
</evidence>
<protein>
    <submittedName>
        <fullName evidence="3">Uncharacterized protein</fullName>
    </submittedName>
</protein>
<feature type="transmembrane region" description="Helical" evidence="2">
    <location>
        <begin position="15"/>
        <end position="45"/>
    </location>
</feature>
<gene>
    <name evidence="3" type="ORF">PENTCL1PPCAC_7799</name>
</gene>
<accession>A0AAV5SRZ4</accession>
<evidence type="ECO:0000256" key="1">
    <source>
        <dbReference type="SAM" id="MobiDB-lite"/>
    </source>
</evidence>
<comment type="caution">
    <text evidence="3">The sequence shown here is derived from an EMBL/GenBank/DDBJ whole genome shotgun (WGS) entry which is preliminary data.</text>
</comment>
<organism evidence="3 4">
    <name type="scientific">Pristionchus entomophagus</name>
    <dbReference type="NCBI Taxonomy" id="358040"/>
    <lineage>
        <taxon>Eukaryota</taxon>
        <taxon>Metazoa</taxon>
        <taxon>Ecdysozoa</taxon>
        <taxon>Nematoda</taxon>
        <taxon>Chromadorea</taxon>
        <taxon>Rhabditida</taxon>
        <taxon>Rhabditina</taxon>
        <taxon>Diplogasteromorpha</taxon>
        <taxon>Diplogasteroidea</taxon>
        <taxon>Neodiplogasteridae</taxon>
        <taxon>Pristionchus</taxon>
    </lineage>
</organism>
<dbReference type="EMBL" id="BTSX01000002">
    <property type="protein sequence ID" value="GMS85624.1"/>
    <property type="molecule type" value="Genomic_DNA"/>
</dbReference>
<feature type="non-terminal residue" evidence="3">
    <location>
        <position position="1"/>
    </location>
</feature>
<evidence type="ECO:0000313" key="3">
    <source>
        <dbReference type="EMBL" id="GMS85624.1"/>
    </source>
</evidence>
<keyword evidence="2" id="KW-0812">Transmembrane</keyword>
<proteinExistence type="predicted"/>
<reference evidence="3" key="1">
    <citation type="submission" date="2023-10" db="EMBL/GenBank/DDBJ databases">
        <title>Genome assembly of Pristionchus species.</title>
        <authorList>
            <person name="Yoshida K."/>
            <person name="Sommer R.J."/>
        </authorList>
    </citation>
    <scope>NUCLEOTIDE SEQUENCE</scope>
    <source>
        <strain evidence="3">RS0144</strain>
    </source>
</reference>
<feature type="region of interest" description="Disordered" evidence="1">
    <location>
        <begin position="56"/>
        <end position="96"/>
    </location>
</feature>
<dbReference type="Proteomes" id="UP001432027">
    <property type="component" value="Unassembled WGS sequence"/>
</dbReference>
<keyword evidence="2" id="KW-0472">Membrane</keyword>
<sequence length="96" mass="10413">SPSLVPMETKLLSDIALICAIVALILAIIIPAIICYFGCICTCCCRQTRLQLEKEEAEKGKSVHYSVRSTRSQSKSREGGSRSKRAARPAEAPAMS</sequence>
<dbReference type="AlphaFoldDB" id="A0AAV5SRZ4"/>